<reference evidence="3 4" key="1">
    <citation type="journal article" date="2020" name="ISME J.">
        <title>Comparative genomics reveals insights into cyanobacterial evolution and habitat adaptation.</title>
        <authorList>
            <person name="Chen M.Y."/>
            <person name="Teng W.K."/>
            <person name="Zhao L."/>
            <person name="Hu C.X."/>
            <person name="Zhou Y.K."/>
            <person name="Han B.P."/>
            <person name="Song L.R."/>
            <person name="Shu W.S."/>
        </authorList>
    </citation>
    <scope>NUCLEOTIDE SEQUENCE [LARGE SCALE GENOMIC DNA]</scope>
    <source>
        <strain evidence="3 4">FACHB-362</strain>
    </source>
</reference>
<proteinExistence type="predicted"/>
<keyword evidence="1" id="KW-0472">Membrane</keyword>
<comment type="caution">
    <text evidence="3">The sequence shown here is derived from an EMBL/GenBank/DDBJ whole genome shotgun (WGS) entry which is preliminary data.</text>
</comment>
<keyword evidence="4" id="KW-1185">Reference proteome</keyword>
<evidence type="ECO:0000313" key="3">
    <source>
        <dbReference type="EMBL" id="MBD2694142.1"/>
    </source>
</evidence>
<organism evidence="3 4">
    <name type="scientific">Anabaena catenula FACHB-362</name>
    <dbReference type="NCBI Taxonomy" id="2692877"/>
    <lineage>
        <taxon>Bacteria</taxon>
        <taxon>Bacillati</taxon>
        <taxon>Cyanobacteriota</taxon>
        <taxon>Cyanophyceae</taxon>
        <taxon>Nostocales</taxon>
        <taxon>Nostocaceae</taxon>
        <taxon>Anabaena</taxon>
    </lineage>
</organism>
<keyword evidence="1" id="KW-1133">Transmembrane helix</keyword>
<gene>
    <name evidence="3" type="ORF">H6G68_20685</name>
</gene>
<evidence type="ECO:0000259" key="2">
    <source>
        <dbReference type="Pfam" id="PF20712"/>
    </source>
</evidence>
<protein>
    <recommendedName>
        <fullName evidence="2">Cyanobacterial TRADD-N associated 2 transmembrane domain-containing protein</fullName>
    </recommendedName>
</protein>
<dbReference type="InterPro" id="IPR048567">
    <property type="entry name" value="CyanoTRADDas_TM"/>
</dbReference>
<dbReference type="EMBL" id="JACJTQ010000039">
    <property type="protein sequence ID" value="MBD2694142.1"/>
    <property type="molecule type" value="Genomic_DNA"/>
</dbReference>
<feature type="transmembrane region" description="Helical" evidence="1">
    <location>
        <begin position="35"/>
        <end position="57"/>
    </location>
</feature>
<dbReference type="Proteomes" id="UP000660381">
    <property type="component" value="Unassembled WGS sequence"/>
</dbReference>
<feature type="domain" description="Cyanobacterial TRADD-N associated 2 transmembrane" evidence="2">
    <location>
        <begin position="29"/>
        <end position="83"/>
    </location>
</feature>
<keyword evidence="1" id="KW-0812">Transmembrane</keyword>
<dbReference type="Pfam" id="PF20712">
    <property type="entry name" value="CyanoTRADDas_TM"/>
    <property type="match status" value="1"/>
</dbReference>
<evidence type="ECO:0000313" key="4">
    <source>
        <dbReference type="Proteomes" id="UP000660381"/>
    </source>
</evidence>
<name>A0ABR8J6Y9_9NOST</name>
<sequence length="103" mass="11740">MFNLFNQFQPKDLQITPKQHNDIINMLMHQEQWSFHIKLGISTASAILIFCGVGLFYTDKIPEGRLTVAVGILSSLVNFNAANGHKNKLEQLLERSQIIRESK</sequence>
<evidence type="ECO:0000256" key="1">
    <source>
        <dbReference type="SAM" id="Phobius"/>
    </source>
</evidence>
<accession>A0ABR8J6Y9</accession>
<dbReference type="RefSeq" id="WP_190908328.1">
    <property type="nucleotide sequence ID" value="NZ_JACJTQ010000039.1"/>
</dbReference>